<dbReference type="KEGG" id="gtt:GUITHDRAFT_111862"/>
<dbReference type="Proteomes" id="UP000011087">
    <property type="component" value="Unassembled WGS sequence"/>
</dbReference>
<dbReference type="EMBL" id="JH993019">
    <property type="protein sequence ID" value="EKX42008.1"/>
    <property type="molecule type" value="Genomic_DNA"/>
</dbReference>
<keyword evidence="3" id="KW-1185">Reference proteome</keyword>
<evidence type="ECO:0000313" key="1">
    <source>
        <dbReference type="EMBL" id="EKX42008.1"/>
    </source>
</evidence>
<accession>L1J0E8</accession>
<dbReference type="AlphaFoldDB" id="L1J0E8"/>
<dbReference type="EnsemblProtists" id="EKX42008">
    <property type="protein sequence ID" value="EKX42008"/>
    <property type="gene ID" value="GUITHDRAFT_111862"/>
</dbReference>
<reference evidence="3" key="2">
    <citation type="submission" date="2012-11" db="EMBL/GenBank/DDBJ databases">
        <authorList>
            <person name="Kuo A."/>
            <person name="Curtis B.A."/>
            <person name="Tanifuji G."/>
            <person name="Burki F."/>
            <person name="Gruber A."/>
            <person name="Irimia M."/>
            <person name="Maruyama S."/>
            <person name="Arias M.C."/>
            <person name="Ball S.G."/>
            <person name="Gile G.H."/>
            <person name="Hirakawa Y."/>
            <person name="Hopkins J.F."/>
            <person name="Rensing S.A."/>
            <person name="Schmutz J."/>
            <person name="Symeonidi A."/>
            <person name="Elias M."/>
            <person name="Eveleigh R.J."/>
            <person name="Herman E.K."/>
            <person name="Klute M.J."/>
            <person name="Nakayama T."/>
            <person name="Obornik M."/>
            <person name="Reyes-Prieto A."/>
            <person name="Armbrust E.V."/>
            <person name="Aves S.J."/>
            <person name="Beiko R.G."/>
            <person name="Coutinho P."/>
            <person name="Dacks J.B."/>
            <person name="Durnford D.G."/>
            <person name="Fast N.M."/>
            <person name="Green B.R."/>
            <person name="Grisdale C."/>
            <person name="Hempe F."/>
            <person name="Henrissat B."/>
            <person name="Hoppner M.P."/>
            <person name="Ishida K.-I."/>
            <person name="Kim E."/>
            <person name="Koreny L."/>
            <person name="Kroth P.G."/>
            <person name="Liu Y."/>
            <person name="Malik S.-B."/>
            <person name="Maier U.G."/>
            <person name="McRose D."/>
            <person name="Mock T."/>
            <person name="Neilson J.A."/>
            <person name="Onodera N.T."/>
            <person name="Poole A.M."/>
            <person name="Pritham E.J."/>
            <person name="Richards T.A."/>
            <person name="Rocap G."/>
            <person name="Roy S.W."/>
            <person name="Sarai C."/>
            <person name="Schaack S."/>
            <person name="Shirato S."/>
            <person name="Slamovits C.H."/>
            <person name="Spencer D.F."/>
            <person name="Suzuki S."/>
            <person name="Worden A.Z."/>
            <person name="Zauner S."/>
            <person name="Barry K."/>
            <person name="Bell C."/>
            <person name="Bharti A.K."/>
            <person name="Crow J.A."/>
            <person name="Grimwood J."/>
            <person name="Kramer R."/>
            <person name="Lindquist E."/>
            <person name="Lucas S."/>
            <person name="Salamov A."/>
            <person name="McFadden G.I."/>
            <person name="Lane C.E."/>
            <person name="Keeling P.J."/>
            <person name="Gray M.W."/>
            <person name="Grigoriev I.V."/>
            <person name="Archibald J.M."/>
        </authorList>
    </citation>
    <scope>NUCLEOTIDE SEQUENCE</scope>
    <source>
        <strain evidence="3">CCMP2712</strain>
    </source>
</reference>
<protein>
    <submittedName>
        <fullName evidence="1 2">Uncharacterized protein</fullName>
    </submittedName>
</protein>
<dbReference type="HOGENOM" id="CLU_2659784_0_0_1"/>
<gene>
    <name evidence="1" type="ORF">GUITHDRAFT_111862</name>
</gene>
<dbReference type="RefSeq" id="XP_005828988.1">
    <property type="nucleotide sequence ID" value="XM_005828931.1"/>
</dbReference>
<dbReference type="PaxDb" id="55529-EKX42008"/>
<name>L1J0E8_GUITC</name>
<sequence>MFQTVRTVFTSLDATGSNGPLTLNDRTSSFYVNEHQGDGLFTHKTVTENNLGGIRGDDPANILPTYSSYGAYGASE</sequence>
<reference evidence="1 3" key="1">
    <citation type="journal article" date="2012" name="Nature">
        <title>Algal genomes reveal evolutionary mosaicism and the fate of nucleomorphs.</title>
        <authorList>
            <consortium name="DOE Joint Genome Institute"/>
            <person name="Curtis B.A."/>
            <person name="Tanifuji G."/>
            <person name="Burki F."/>
            <person name="Gruber A."/>
            <person name="Irimia M."/>
            <person name="Maruyama S."/>
            <person name="Arias M.C."/>
            <person name="Ball S.G."/>
            <person name="Gile G.H."/>
            <person name="Hirakawa Y."/>
            <person name="Hopkins J.F."/>
            <person name="Kuo A."/>
            <person name="Rensing S.A."/>
            <person name="Schmutz J."/>
            <person name="Symeonidi A."/>
            <person name="Elias M."/>
            <person name="Eveleigh R.J."/>
            <person name="Herman E.K."/>
            <person name="Klute M.J."/>
            <person name="Nakayama T."/>
            <person name="Obornik M."/>
            <person name="Reyes-Prieto A."/>
            <person name="Armbrust E.V."/>
            <person name="Aves S.J."/>
            <person name="Beiko R.G."/>
            <person name="Coutinho P."/>
            <person name="Dacks J.B."/>
            <person name="Durnford D.G."/>
            <person name="Fast N.M."/>
            <person name="Green B.R."/>
            <person name="Grisdale C.J."/>
            <person name="Hempel F."/>
            <person name="Henrissat B."/>
            <person name="Hoppner M.P."/>
            <person name="Ishida K."/>
            <person name="Kim E."/>
            <person name="Koreny L."/>
            <person name="Kroth P.G."/>
            <person name="Liu Y."/>
            <person name="Malik S.B."/>
            <person name="Maier U.G."/>
            <person name="McRose D."/>
            <person name="Mock T."/>
            <person name="Neilson J.A."/>
            <person name="Onodera N.T."/>
            <person name="Poole A.M."/>
            <person name="Pritham E.J."/>
            <person name="Richards T.A."/>
            <person name="Rocap G."/>
            <person name="Roy S.W."/>
            <person name="Sarai C."/>
            <person name="Schaack S."/>
            <person name="Shirato S."/>
            <person name="Slamovits C.H."/>
            <person name="Spencer D.F."/>
            <person name="Suzuki S."/>
            <person name="Worden A.Z."/>
            <person name="Zauner S."/>
            <person name="Barry K."/>
            <person name="Bell C."/>
            <person name="Bharti A.K."/>
            <person name="Crow J.A."/>
            <person name="Grimwood J."/>
            <person name="Kramer R."/>
            <person name="Lindquist E."/>
            <person name="Lucas S."/>
            <person name="Salamov A."/>
            <person name="McFadden G.I."/>
            <person name="Lane C.E."/>
            <person name="Keeling P.J."/>
            <person name="Gray M.W."/>
            <person name="Grigoriev I.V."/>
            <person name="Archibald J.M."/>
        </authorList>
    </citation>
    <scope>NUCLEOTIDE SEQUENCE</scope>
    <source>
        <strain evidence="1 3">CCMP2712</strain>
    </source>
</reference>
<organism evidence="1">
    <name type="scientific">Guillardia theta (strain CCMP2712)</name>
    <name type="common">Cryptophyte</name>
    <dbReference type="NCBI Taxonomy" id="905079"/>
    <lineage>
        <taxon>Eukaryota</taxon>
        <taxon>Cryptophyceae</taxon>
        <taxon>Pyrenomonadales</taxon>
        <taxon>Geminigeraceae</taxon>
        <taxon>Guillardia</taxon>
    </lineage>
</organism>
<evidence type="ECO:0000313" key="3">
    <source>
        <dbReference type="Proteomes" id="UP000011087"/>
    </source>
</evidence>
<evidence type="ECO:0000313" key="2">
    <source>
        <dbReference type="EnsemblProtists" id="EKX42008"/>
    </source>
</evidence>
<reference evidence="2" key="3">
    <citation type="submission" date="2015-06" db="UniProtKB">
        <authorList>
            <consortium name="EnsemblProtists"/>
        </authorList>
    </citation>
    <scope>IDENTIFICATION</scope>
</reference>
<proteinExistence type="predicted"/>
<dbReference type="GeneID" id="17298767"/>